<sequence length="414" mass="44078">MIDRVTVRLIAAVATVAIAAGAASAETRILTLEDCLKMASTHPDLISAEGDLDAARARVSGSASGWRTTISGSDQYSRSEGDDGGHSGSVGLTQRIFDSGQTRLAVQASREGMMSTEADGISTLQGLRYSIVEAYCDLLDSLEARSIAEEIVEQDVKHLEIAKGFYDVGEKALIDVTQARVNLSKAQLDLVKANHSVELARQQLNHSMGRPNIEPYEIADLAPERRPVETLAEAISTAMAEHPNLKSYGHSVAKAKSSLKLAARGLSPTISATGGFSWNGDAPFENGEWSVSVKGTVPISDGGQTAADTDEARGNLKSAEAKAESERQKVELAVRKAWLALDEADQSVTVAKETVEQAEANLKLANGRYEVGEGSPTEVADAVTTYGEAKRSLSQARYDRETALAALKQAMGRM</sequence>
<evidence type="ECO:0000256" key="10">
    <source>
        <dbReference type="SAM" id="SignalP"/>
    </source>
</evidence>
<protein>
    <submittedName>
        <fullName evidence="11">TolC family protein</fullName>
    </submittedName>
</protein>
<feature type="chain" id="PRO_5046152035" evidence="10">
    <location>
        <begin position="26"/>
        <end position="414"/>
    </location>
</feature>
<evidence type="ECO:0000256" key="7">
    <source>
        <dbReference type="ARBA" id="ARBA00023237"/>
    </source>
</evidence>
<feature type="region of interest" description="Disordered" evidence="9">
    <location>
        <begin position="64"/>
        <end position="91"/>
    </location>
</feature>
<evidence type="ECO:0000256" key="1">
    <source>
        <dbReference type="ARBA" id="ARBA00004442"/>
    </source>
</evidence>
<evidence type="ECO:0000256" key="4">
    <source>
        <dbReference type="ARBA" id="ARBA00022452"/>
    </source>
</evidence>
<keyword evidence="12" id="KW-1185">Reference proteome</keyword>
<comment type="subcellular location">
    <subcellularLocation>
        <location evidence="1">Cell outer membrane</location>
    </subcellularLocation>
</comment>
<evidence type="ECO:0000256" key="5">
    <source>
        <dbReference type="ARBA" id="ARBA00022692"/>
    </source>
</evidence>
<keyword evidence="3" id="KW-0813">Transport</keyword>
<dbReference type="EMBL" id="JAKGUD010000004">
    <property type="protein sequence ID" value="MCF4142269.1"/>
    <property type="molecule type" value="Genomic_DNA"/>
</dbReference>
<organism evidence="11 12">
    <name type="scientific">Dethiosulfovibrio marinus</name>
    <dbReference type="NCBI Taxonomy" id="133532"/>
    <lineage>
        <taxon>Bacteria</taxon>
        <taxon>Thermotogati</taxon>
        <taxon>Synergistota</taxon>
        <taxon>Synergistia</taxon>
        <taxon>Synergistales</taxon>
        <taxon>Dethiosulfovibrionaceae</taxon>
        <taxon>Dethiosulfovibrio</taxon>
    </lineage>
</organism>
<accession>A0ABS9ENJ0</accession>
<dbReference type="PANTHER" id="PTHR30026:SF20">
    <property type="entry name" value="OUTER MEMBRANE PROTEIN TOLC"/>
    <property type="match status" value="1"/>
</dbReference>
<dbReference type="Proteomes" id="UP001200430">
    <property type="component" value="Unassembled WGS sequence"/>
</dbReference>
<evidence type="ECO:0000256" key="6">
    <source>
        <dbReference type="ARBA" id="ARBA00023136"/>
    </source>
</evidence>
<dbReference type="SUPFAM" id="SSF56954">
    <property type="entry name" value="Outer membrane efflux proteins (OEP)"/>
    <property type="match status" value="1"/>
</dbReference>
<keyword evidence="8" id="KW-0175">Coiled coil</keyword>
<comment type="similarity">
    <text evidence="2">Belongs to the outer membrane factor (OMF) (TC 1.B.17) family.</text>
</comment>
<evidence type="ECO:0000256" key="9">
    <source>
        <dbReference type="SAM" id="MobiDB-lite"/>
    </source>
</evidence>
<dbReference type="Gene3D" id="1.20.1600.10">
    <property type="entry name" value="Outer membrane efflux proteins (OEP)"/>
    <property type="match status" value="1"/>
</dbReference>
<keyword evidence="7" id="KW-0998">Cell outer membrane</keyword>
<keyword evidence="6" id="KW-0472">Membrane</keyword>
<keyword evidence="10" id="KW-0732">Signal</keyword>
<feature type="coiled-coil region" evidence="8">
    <location>
        <begin position="309"/>
        <end position="368"/>
    </location>
</feature>
<name>A0ABS9ENJ0_9BACT</name>
<feature type="compositionally biased region" description="Polar residues" evidence="9">
    <location>
        <begin position="66"/>
        <end position="76"/>
    </location>
</feature>
<evidence type="ECO:0000313" key="12">
    <source>
        <dbReference type="Proteomes" id="UP001200430"/>
    </source>
</evidence>
<comment type="caution">
    <text evidence="11">The sequence shown here is derived from an EMBL/GenBank/DDBJ whole genome shotgun (WGS) entry which is preliminary data.</text>
</comment>
<proteinExistence type="inferred from homology"/>
<feature type="signal peptide" evidence="10">
    <location>
        <begin position="1"/>
        <end position="25"/>
    </location>
</feature>
<evidence type="ECO:0000256" key="2">
    <source>
        <dbReference type="ARBA" id="ARBA00007613"/>
    </source>
</evidence>
<evidence type="ECO:0000256" key="3">
    <source>
        <dbReference type="ARBA" id="ARBA00022448"/>
    </source>
</evidence>
<dbReference type="RefSeq" id="WP_236099026.1">
    <property type="nucleotide sequence ID" value="NZ_JAKGUD010000004.1"/>
</dbReference>
<dbReference type="PANTHER" id="PTHR30026">
    <property type="entry name" value="OUTER MEMBRANE PROTEIN TOLC"/>
    <property type="match status" value="1"/>
</dbReference>
<gene>
    <name evidence="11" type="ORF">L2W38_05535</name>
</gene>
<reference evidence="11 12" key="1">
    <citation type="submission" date="2022-01" db="EMBL/GenBank/DDBJ databases">
        <title>Dethiosulfovibrio faecalis sp. nov., a novel proteolytic, non-sulfur-reducing bacterium isolated from a marine aquaculture solid waste bioreactor.</title>
        <authorList>
            <person name="Grabowski S."/>
            <person name="Apolinario E."/>
            <person name="Schneider N."/>
            <person name="Marshall C.W."/>
            <person name="Sowers K.R."/>
        </authorList>
    </citation>
    <scope>NUCLEOTIDE SEQUENCE [LARGE SCALE GENOMIC DNA]</scope>
    <source>
        <strain evidence="11 12">DSM 12537</strain>
    </source>
</reference>
<dbReference type="InterPro" id="IPR051906">
    <property type="entry name" value="TolC-like"/>
</dbReference>
<dbReference type="InterPro" id="IPR003423">
    <property type="entry name" value="OMP_efflux"/>
</dbReference>
<keyword evidence="5" id="KW-0812">Transmembrane</keyword>
<evidence type="ECO:0000256" key="8">
    <source>
        <dbReference type="SAM" id="Coils"/>
    </source>
</evidence>
<keyword evidence="4" id="KW-1134">Transmembrane beta strand</keyword>
<dbReference type="Pfam" id="PF02321">
    <property type="entry name" value="OEP"/>
    <property type="match status" value="2"/>
</dbReference>
<evidence type="ECO:0000313" key="11">
    <source>
        <dbReference type="EMBL" id="MCF4142269.1"/>
    </source>
</evidence>